<reference evidence="3" key="1">
    <citation type="journal article" date="2016" name="Front. Microbiol.">
        <title>Genome Sequence of the Piezophilic, Mesophilic Sulfate-Reducing Bacterium Desulfovibrio indicus J2T.</title>
        <authorList>
            <person name="Cao J."/>
            <person name="Maignien L."/>
            <person name="Shao Z."/>
            <person name="Alain K."/>
            <person name="Jebbar M."/>
        </authorList>
    </citation>
    <scope>NUCLEOTIDE SEQUENCE</scope>
    <source>
        <strain evidence="3">JCM 32048</strain>
    </source>
</reference>
<reference evidence="3" key="2">
    <citation type="submission" date="2021-08" db="EMBL/GenBank/DDBJ databases">
        <authorList>
            <person name="Tani A."/>
            <person name="Ola A."/>
            <person name="Ogura Y."/>
            <person name="Katsura K."/>
            <person name="Hayashi T."/>
        </authorList>
    </citation>
    <scope>NUCLEOTIDE SEQUENCE</scope>
    <source>
        <strain evidence="3">JCM 32048</strain>
    </source>
</reference>
<proteinExistence type="predicted"/>
<feature type="region of interest" description="Disordered" evidence="1">
    <location>
        <begin position="76"/>
        <end position="109"/>
    </location>
</feature>
<accession>A0AA37H9G1</accession>
<feature type="compositionally biased region" description="Basic and acidic residues" evidence="1">
    <location>
        <begin position="83"/>
        <end position="93"/>
    </location>
</feature>
<evidence type="ECO:0000313" key="4">
    <source>
        <dbReference type="Proteomes" id="UP001055286"/>
    </source>
</evidence>
<dbReference type="Proteomes" id="UP001055286">
    <property type="component" value="Unassembled WGS sequence"/>
</dbReference>
<evidence type="ECO:0000313" key="3">
    <source>
        <dbReference type="EMBL" id="GJD61760.1"/>
    </source>
</evidence>
<protein>
    <submittedName>
        <fullName evidence="3">Uncharacterized protein</fullName>
    </submittedName>
</protein>
<feature type="transmembrane region" description="Helical" evidence="2">
    <location>
        <begin position="12"/>
        <end position="33"/>
    </location>
</feature>
<keyword evidence="2" id="KW-0812">Transmembrane</keyword>
<evidence type="ECO:0000256" key="1">
    <source>
        <dbReference type="SAM" id="MobiDB-lite"/>
    </source>
</evidence>
<dbReference type="AlphaFoldDB" id="A0AA37H9G1"/>
<dbReference type="EMBL" id="BPQJ01000007">
    <property type="protein sequence ID" value="GJD61760.1"/>
    <property type="molecule type" value="Genomic_DNA"/>
</dbReference>
<keyword evidence="2" id="KW-1133">Transmembrane helix</keyword>
<feature type="transmembrane region" description="Helical" evidence="2">
    <location>
        <begin position="39"/>
        <end position="58"/>
    </location>
</feature>
<organism evidence="3 4">
    <name type="scientific">Methylobacterium frigidaeris</name>
    <dbReference type="NCBI Taxonomy" id="2038277"/>
    <lineage>
        <taxon>Bacteria</taxon>
        <taxon>Pseudomonadati</taxon>
        <taxon>Pseudomonadota</taxon>
        <taxon>Alphaproteobacteria</taxon>
        <taxon>Hyphomicrobiales</taxon>
        <taxon>Methylobacteriaceae</taxon>
        <taxon>Methylobacterium</taxon>
    </lineage>
</organism>
<keyword evidence="2" id="KW-0472">Membrane</keyword>
<sequence length="139" mass="14420">MLRAGRRDETHLPCWSASAGAYAVIPAAFAASADHAVTALHFAILGATLVTLAGSGVSGDGTDANASRAIQGIITRSGFPGAGRDRDTRERRPGARPHHRGSDLGDGGAWHGLSPATLLVGGVVCRTIDDKRKRREDGK</sequence>
<gene>
    <name evidence="3" type="ORF">MPEAHAMD_1907</name>
</gene>
<evidence type="ECO:0000256" key="2">
    <source>
        <dbReference type="SAM" id="Phobius"/>
    </source>
</evidence>
<name>A0AA37H9G1_9HYPH</name>
<comment type="caution">
    <text evidence="3">The sequence shown here is derived from an EMBL/GenBank/DDBJ whole genome shotgun (WGS) entry which is preliminary data.</text>
</comment>
<keyword evidence="4" id="KW-1185">Reference proteome</keyword>